<dbReference type="AlphaFoldDB" id="A0A1M7T4Z2"/>
<organism evidence="2 3">
    <name type="scientific">Butyrivibrio hungatei DSM 14810</name>
    <dbReference type="NCBI Taxonomy" id="1121132"/>
    <lineage>
        <taxon>Bacteria</taxon>
        <taxon>Bacillati</taxon>
        <taxon>Bacillota</taxon>
        <taxon>Clostridia</taxon>
        <taxon>Lachnospirales</taxon>
        <taxon>Lachnospiraceae</taxon>
        <taxon>Butyrivibrio</taxon>
    </lineage>
</organism>
<evidence type="ECO:0000256" key="1">
    <source>
        <dbReference type="SAM" id="SignalP"/>
    </source>
</evidence>
<gene>
    <name evidence="2" type="ORF">SAMN02745247_03004</name>
</gene>
<sequence length="230" mass="25579">MKANKKILLLPVILLTLLLCSCGKNTIDTTSNGQNTAASTTSSEETTYYDYGYASLIQQKNYGRILFVGDSRTVDMFIATVHDVSGINADGITVYAMDGGGYDYLVETIDAYGMDNFDTLITWLGANDAGNFTPYIGYYNGILENGKRLILCNVGPTDDEHLLDVCIPDYLNEKMLQYNQAQAEWAAEHDIKVIDLYTFVSENIGIEEVDGVHYEPKPTTTVWDEIMNNI</sequence>
<dbReference type="RefSeq" id="WP_072705619.1">
    <property type="nucleotide sequence ID" value="NZ_FRDH01000017.1"/>
</dbReference>
<keyword evidence="1" id="KW-0732">Signal</keyword>
<dbReference type="Proteomes" id="UP000184097">
    <property type="component" value="Unassembled WGS sequence"/>
</dbReference>
<dbReference type="Gene3D" id="3.40.50.1110">
    <property type="entry name" value="SGNH hydrolase"/>
    <property type="match status" value="1"/>
</dbReference>
<evidence type="ECO:0000313" key="2">
    <source>
        <dbReference type="EMBL" id="SHN65761.1"/>
    </source>
</evidence>
<dbReference type="PROSITE" id="PS51257">
    <property type="entry name" value="PROKAR_LIPOPROTEIN"/>
    <property type="match status" value="1"/>
</dbReference>
<reference evidence="2 3" key="1">
    <citation type="submission" date="2016-12" db="EMBL/GenBank/DDBJ databases">
        <authorList>
            <person name="Song W.-J."/>
            <person name="Kurnit D.M."/>
        </authorList>
    </citation>
    <scope>NUCLEOTIDE SEQUENCE [LARGE SCALE GENOMIC DNA]</scope>
    <source>
        <strain evidence="2 3">DSM 14810</strain>
    </source>
</reference>
<feature type="chain" id="PRO_5039493955" evidence="1">
    <location>
        <begin position="27"/>
        <end position="230"/>
    </location>
</feature>
<name>A0A1M7T4Z2_9FIRM</name>
<dbReference type="InterPro" id="IPR036514">
    <property type="entry name" value="SGNH_hydro_sf"/>
</dbReference>
<proteinExistence type="predicted"/>
<dbReference type="EMBL" id="FRDH01000017">
    <property type="protein sequence ID" value="SHN65761.1"/>
    <property type="molecule type" value="Genomic_DNA"/>
</dbReference>
<accession>A0A1M7T4Z2</accession>
<feature type="signal peptide" evidence="1">
    <location>
        <begin position="1"/>
        <end position="26"/>
    </location>
</feature>
<protein>
    <submittedName>
        <fullName evidence="2">Lysophospholipase L1</fullName>
    </submittedName>
</protein>
<evidence type="ECO:0000313" key="3">
    <source>
        <dbReference type="Proteomes" id="UP000184097"/>
    </source>
</evidence>
<dbReference type="SUPFAM" id="SSF52266">
    <property type="entry name" value="SGNH hydrolase"/>
    <property type="match status" value="1"/>
</dbReference>